<dbReference type="Gene3D" id="1.20.1250.20">
    <property type="entry name" value="MFS general substrate transporter like domains"/>
    <property type="match status" value="1"/>
</dbReference>
<feature type="transmembrane region" description="Helical" evidence="5">
    <location>
        <begin position="66"/>
        <end position="84"/>
    </location>
</feature>
<feature type="domain" description="Major facilitator superfamily (MFS) profile" evidence="6">
    <location>
        <begin position="30"/>
        <end position="445"/>
    </location>
</feature>
<dbReference type="SUPFAM" id="SSF103473">
    <property type="entry name" value="MFS general substrate transporter"/>
    <property type="match status" value="1"/>
</dbReference>
<dbReference type="InterPro" id="IPR011701">
    <property type="entry name" value="MFS"/>
</dbReference>
<name>A0ABY4L736_THEAE</name>
<comment type="subcellular location">
    <subcellularLocation>
        <location evidence="1">Cell membrane</location>
        <topology evidence="1">Multi-pass membrane protein</topology>
    </subcellularLocation>
</comment>
<feature type="transmembrane region" description="Helical" evidence="5">
    <location>
        <begin position="352"/>
        <end position="377"/>
    </location>
</feature>
<feature type="transmembrane region" description="Helical" evidence="5">
    <location>
        <begin position="28"/>
        <end position="54"/>
    </location>
</feature>
<feature type="transmembrane region" description="Helical" evidence="5">
    <location>
        <begin position="96"/>
        <end position="115"/>
    </location>
</feature>
<dbReference type="PROSITE" id="PS50850">
    <property type="entry name" value="MFS"/>
    <property type="match status" value="1"/>
</dbReference>
<dbReference type="InterPro" id="IPR005829">
    <property type="entry name" value="Sugar_transporter_CS"/>
</dbReference>
<organism evidence="7 8">
    <name type="scientific">Thermobifida alba</name>
    <name type="common">Thermomonospora alba</name>
    <dbReference type="NCBI Taxonomy" id="53522"/>
    <lineage>
        <taxon>Bacteria</taxon>
        <taxon>Bacillati</taxon>
        <taxon>Actinomycetota</taxon>
        <taxon>Actinomycetes</taxon>
        <taxon>Streptosporangiales</taxon>
        <taxon>Nocardiopsidaceae</taxon>
        <taxon>Thermobifida</taxon>
    </lineage>
</organism>
<feature type="transmembrane region" description="Helical" evidence="5">
    <location>
        <begin position="264"/>
        <end position="286"/>
    </location>
</feature>
<dbReference type="CDD" id="cd17365">
    <property type="entry name" value="MFS_PcaK_like"/>
    <property type="match status" value="1"/>
</dbReference>
<evidence type="ECO:0000256" key="1">
    <source>
        <dbReference type="ARBA" id="ARBA00004651"/>
    </source>
</evidence>
<evidence type="ECO:0000259" key="6">
    <source>
        <dbReference type="PROSITE" id="PS50850"/>
    </source>
</evidence>
<dbReference type="PANTHER" id="PTHR23508:SF10">
    <property type="entry name" value="CARBOXYLIC ACID TRANSPORTER PROTEIN HOMOLOG"/>
    <property type="match status" value="1"/>
</dbReference>
<feature type="transmembrane region" description="Helical" evidence="5">
    <location>
        <begin position="121"/>
        <end position="141"/>
    </location>
</feature>
<evidence type="ECO:0000256" key="4">
    <source>
        <dbReference type="ARBA" id="ARBA00023136"/>
    </source>
</evidence>
<feature type="transmembrane region" description="Helical" evidence="5">
    <location>
        <begin position="153"/>
        <end position="178"/>
    </location>
</feature>
<evidence type="ECO:0000313" key="8">
    <source>
        <dbReference type="Proteomes" id="UP000832041"/>
    </source>
</evidence>
<reference evidence="7 8" key="1">
    <citation type="submission" date="2020-04" db="EMBL/GenBank/DDBJ databases">
        <title>Thermobifida alba genome sequencing and assembly.</title>
        <authorList>
            <person name="Luzics S."/>
            <person name="Horvath B."/>
            <person name="Nagy I."/>
            <person name="Toth A."/>
            <person name="Nagy I."/>
            <person name="Kukolya J."/>
        </authorList>
    </citation>
    <scope>NUCLEOTIDE SEQUENCE [LARGE SCALE GENOMIC DNA]</scope>
    <source>
        <strain evidence="7 8">DSM 43795</strain>
    </source>
</reference>
<dbReference type="PROSITE" id="PS00217">
    <property type="entry name" value="SUGAR_TRANSPORT_2"/>
    <property type="match status" value="1"/>
</dbReference>
<feature type="transmembrane region" description="Helical" evidence="5">
    <location>
        <begin position="420"/>
        <end position="440"/>
    </location>
</feature>
<gene>
    <name evidence="7" type="ORF">FOF52_14855</name>
</gene>
<feature type="transmembrane region" description="Helical" evidence="5">
    <location>
        <begin position="326"/>
        <end position="346"/>
    </location>
</feature>
<feature type="transmembrane region" description="Helical" evidence="5">
    <location>
        <begin position="298"/>
        <end position="319"/>
    </location>
</feature>
<dbReference type="InterPro" id="IPR036259">
    <property type="entry name" value="MFS_trans_sf"/>
</dbReference>
<feature type="transmembrane region" description="Helical" evidence="5">
    <location>
        <begin position="184"/>
        <end position="204"/>
    </location>
</feature>
<keyword evidence="4 5" id="KW-0472">Membrane</keyword>
<keyword evidence="2 5" id="KW-0812">Transmembrane</keyword>
<evidence type="ECO:0000256" key="2">
    <source>
        <dbReference type="ARBA" id="ARBA00022692"/>
    </source>
</evidence>
<dbReference type="Proteomes" id="UP000832041">
    <property type="component" value="Chromosome"/>
</dbReference>
<protein>
    <submittedName>
        <fullName evidence="7">MFS transporter</fullName>
    </submittedName>
</protein>
<dbReference type="EMBL" id="CP051627">
    <property type="protein sequence ID" value="UPT22083.1"/>
    <property type="molecule type" value="Genomic_DNA"/>
</dbReference>
<dbReference type="PROSITE" id="PS00216">
    <property type="entry name" value="SUGAR_TRANSPORT_1"/>
    <property type="match status" value="1"/>
</dbReference>
<accession>A0ABY4L736</accession>
<dbReference type="PANTHER" id="PTHR23508">
    <property type="entry name" value="CARBOXYLIC ACID TRANSPORTER PROTEIN HOMOLOG"/>
    <property type="match status" value="1"/>
</dbReference>
<proteinExistence type="predicted"/>
<evidence type="ECO:0000256" key="5">
    <source>
        <dbReference type="SAM" id="Phobius"/>
    </source>
</evidence>
<dbReference type="InterPro" id="IPR020846">
    <property type="entry name" value="MFS_dom"/>
</dbReference>
<keyword evidence="3 5" id="KW-1133">Transmembrane helix</keyword>
<dbReference type="Pfam" id="PF07690">
    <property type="entry name" value="MFS_1"/>
    <property type="match status" value="1"/>
</dbReference>
<evidence type="ECO:0000313" key="7">
    <source>
        <dbReference type="EMBL" id="UPT22083.1"/>
    </source>
</evidence>
<evidence type="ECO:0000256" key="3">
    <source>
        <dbReference type="ARBA" id="ARBA00022989"/>
    </source>
</evidence>
<dbReference type="RefSeq" id="WP_248590569.1">
    <property type="nucleotide sequence ID" value="NZ_BAABEB010000005.1"/>
</dbReference>
<sequence>MDGNKPDNTGGVLVDRIIDGGRMAGMQLGVVVLCLLIAIIDGFDVGAMGFTAPAISQEWGIDVGDFGPVFGVNLFGMMVGGMLLGPLADRYGRRNMIILSIGVVGVFTAAAVFATSVQVLLVLRLISGIGMGGLTPNLIALSAEYAPARVRSTVVTVVVCGMTFGMFVGGMVSSALIPAFGWQAVFHSGGWLALVLLVAALLWLPESTKLLVQQGSHDKLARILRKIDPSLQTDGSTRFTITEQKVTRSPITALFTDGRAVTTLLLWLVFFLNLLIIYFLSNWLPALFTQAGLGDTNALVASSLYQLGGVAGGLALGILSDRRGSLVQAVGGCYLLGAVFLGVTVLGIGSAAIVMVTVFIVGFGISGSITGMSAVAAQVYPTQVRSTGVGWAYSIGRIGSIIGPTVGGIFVSLGTAPTTLLAYMIAPTLCAVVSVLVLAARKPTAASAQQPGQEAEKAA</sequence>
<feature type="transmembrane region" description="Helical" evidence="5">
    <location>
        <begin position="389"/>
        <end position="414"/>
    </location>
</feature>
<keyword evidence="8" id="KW-1185">Reference proteome</keyword>